<comment type="caution">
    <text evidence="2">The sequence shown here is derived from an EMBL/GenBank/DDBJ whole genome shotgun (WGS) entry which is preliminary data.</text>
</comment>
<feature type="compositionally biased region" description="Low complexity" evidence="1">
    <location>
        <begin position="464"/>
        <end position="482"/>
    </location>
</feature>
<feature type="compositionally biased region" description="Low complexity" evidence="1">
    <location>
        <begin position="351"/>
        <end position="380"/>
    </location>
</feature>
<dbReference type="Proteomes" id="UP000649617">
    <property type="component" value="Unassembled WGS sequence"/>
</dbReference>
<name>A0A812KHU9_SYMPI</name>
<dbReference type="OrthoDB" id="431204at2759"/>
<feature type="compositionally biased region" description="Polar residues" evidence="1">
    <location>
        <begin position="509"/>
        <end position="520"/>
    </location>
</feature>
<evidence type="ECO:0000313" key="3">
    <source>
        <dbReference type="Proteomes" id="UP000649617"/>
    </source>
</evidence>
<feature type="region of interest" description="Disordered" evidence="1">
    <location>
        <begin position="35"/>
        <end position="93"/>
    </location>
</feature>
<dbReference type="EMBL" id="CAJNIZ010004191">
    <property type="protein sequence ID" value="CAE7229866.1"/>
    <property type="molecule type" value="Genomic_DNA"/>
</dbReference>
<feature type="compositionally biased region" description="Basic and acidic residues" evidence="1">
    <location>
        <begin position="612"/>
        <end position="624"/>
    </location>
</feature>
<feature type="compositionally biased region" description="Gly residues" evidence="1">
    <location>
        <begin position="528"/>
        <end position="540"/>
    </location>
</feature>
<feature type="compositionally biased region" description="Low complexity" evidence="1">
    <location>
        <begin position="57"/>
        <end position="69"/>
    </location>
</feature>
<evidence type="ECO:0000256" key="1">
    <source>
        <dbReference type="SAM" id="MobiDB-lite"/>
    </source>
</evidence>
<feature type="region of interest" description="Disordered" evidence="1">
    <location>
        <begin position="303"/>
        <end position="324"/>
    </location>
</feature>
<sequence>MALHADFKNRGGLQSLFNPKAGKKVFAASFESVLPDAAPASRPKQTGGTGGTGGKFALPPLQAAPKAAVPDPPPARRDLNDSPMLPLAPRPSIDEPLEEFQGFSRVFQTAVQGLVRHVHDTAKPEMGSTEPELEDRPVEKIEREDKDLAAKMPPVTSTSSEVPKPPDARRRVLARTRLPAKPETIDDIKNIEVFAERLVDAFGSLTKAFEAFDSHGRSEVTRSQFDAALDAMKLDVEELCGIPASKLFSLVSRASKKPIGALTEQAWTSFFKKYLGKTASAHLLEADYNIENALSQLAELHSLQPARDKTRQDDQASSSGPRPRRWGVIAAAVLDDSTLAKLAILDPSETSKSSSKAAAGSGRRRGAAGLEDADGSSGSDSDSDSNPDGDAALGSRRRVLNEEEAGDASIDGERGNAALGAGGDLHGNGALSDENGAGAGHSKAGNGGTGTGSDGQDRADANHGAVLAGGVAGDADSSDSSSRFGSKRAGVDVSDGDGLSSGATRDPGSEQTGLARTSSKSHPDPSGFGHGQGPGDGYGNGSHDHAGIGGSDANGQGSASRAQALSGRQAGTDAASGQESSNLDDAFGSESSGMPFARRAQVAGGDAFSGRDGFRDTDGKDRRAGRTGLSASVTADELDGGLVGSDSFAGAAEDSRRAYHSEPDDLLAKVKEESRHPGTSGTADEAGDVSSGLRAIYAEGKVESSDSEADDEISSVEEDKSAGDLQSLVKRVFKLYATGYSKGQYVFIRNPDLARFMEDAREALPGHRKKFRRFKRIFESIFDDTIQLQCDMPGQGLRITAGLTLDWFQVFVQKAVRRVGSEVMGFFMALLEAQGC</sequence>
<keyword evidence="3" id="KW-1185">Reference proteome</keyword>
<accession>A0A812KHU9</accession>
<feature type="region of interest" description="Disordered" evidence="1">
    <location>
        <begin position="348"/>
        <end position="647"/>
    </location>
</feature>
<evidence type="ECO:0000313" key="2">
    <source>
        <dbReference type="EMBL" id="CAE7229866.1"/>
    </source>
</evidence>
<gene>
    <name evidence="2" type="primary">VCX1</name>
    <name evidence="2" type="ORF">SPIL2461_LOCUS3433</name>
</gene>
<organism evidence="2 3">
    <name type="scientific">Symbiodinium pilosum</name>
    <name type="common">Dinoflagellate</name>
    <dbReference type="NCBI Taxonomy" id="2952"/>
    <lineage>
        <taxon>Eukaryota</taxon>
        <taxon>Sar</taxon>
        <taxon>Alveolata</taxon>
        <taxon>Dinophyceae</taxon>
        <taxon>Suessiales</taxon>
        <taxon>Symbiodiniaceae</taxon>
        <taxon>Symbiodinium</taxon>
    </lineage>
</organism>
<protein>
    <submittedName>
        <fullName evidence="2">VCX1 protein</fullName>
    </submittedName>
</protein>
<reference evidence="2" key="1">
    <citation type="submission" date="2021-02" db="EMBL/GenBank/DDBJ databases">
        <authorList>
            <person name="Dougan E. K."/>
            <person name="Rhodes N."/>
            <person name="Thang M."/>
            <person name="Chan C."/>
        </authorList>
    </citation>
    <scope>NUCLEOTIDE SEQUENCE</scope>
</reference>
<proteinExistence type="predicted"/>
<feature type="compositionally biased region" description="Polar residues" evidence="1">
    <location>
        <begin position="553"/>
        <end position="563"/>
    </location>
</feature>
<dbReference type="AlphaFoldDB" id="A0A812KHU9"/>